<gene>
    <name evidence="1" type="ORF">PY07234</name>
</gene>
<dbReference type="PaxDb" id="73239-Q7R8I8"/>
<proteinExistence type="predicted"/>
<reference evidence="1 2" key="1">
    <citation type="journal article" date="2002" name="Nature">
        <title>Genome sequence and comparative analysis of the model rodent malaria parasite Plasmodium yoelii yoelii.</title>
        <authorList>
            <person name="Carlton J.M."/>
            <person name="Angiuoli S.V."/>
            <person name="Suh B.B."/>
            <person name="Kooij T.W."/>
            <person name="Pertea M."/>
            <person name="Silva J.C."/>
            <person name="Ermolaeva M.D."/>
            <person name="Allen J.E."/>
            <person name="Selengut J.D."/>
            <person name="Koo H.L."/>
            <person name="Peterson J.D."/>
            <person name="Pop M."/>
            <person name="Kosack D.S."/>
            <person name="Shumway M.F."/>
            <person name="Bidwell S.L."/>
            <person name="Shallom S.J."/>
            <person name="van Aken S.E."/>
            <person name="Riedmuller S.B."/>
            <person name="Feldblyum T.V."/>
            <person name="Cho J.K."/>
            <person name="Quackenbush J."/>
            <person name="Sedegah M."/>
            <person name="Shoaibi A."/>
            <person name="Cummings L.M."/>
            <person name="Florens L."/>
            <person name="Yates J.R."/>
            <person name="Raine J.D."/>
            <person name="Sinden R.E."/>
            <person name="Harris M.A."/>
            <person name="Cunningham D.A."/>
            <person name="Preiser P.R."/>
            <person name="Bergman L.W."/>
            <person name="Vaidya A.B."/>
            <person name="van Lin L.H."/>
            <person name="Janse C.J."/>
            <person name="Waters A.P."/>
            <person name="Smith H.O."/>
            <person name="White O.R."/>
            <person name="Salzberg S.L."/>
            <person name="Venter J.C."/>
            <person name="Fraser C.M."/>
            <person name="Hoffman S.L."/>
            <person name="Gardner M.J."/>
            <person name="Carucci D.J."/>
        </authorList>
    </citation>
    <scope>NUCLEOTIDE SEQUENCE [LARGE SCALE GENOMIC DNA]</scope>
    <source>
        <strain evidence="1 2">17XNL</strain>
    </source>
</reference>
<comment type="caution">
    <text evidence="1">The sequence shown here is derived from an EMBL/GenBank/DDBJ whole genome shotgun (WGS) entry which is preliminary data.</text>
</comment>
<sequence>MVYIFSHNPGPQHKNYIKNMQKLLPNRQFLKIFKSLLLFLK</sequence>
<dbReference type="AlphaFoldDB" id="Q7R8I8"/>
<protein>
    <submittedName>
        <fullName evidence="1">Uncharacterized protein</fullName>
    </submittedName>
</protein>
<name>Q7R8I8_PLAYO</name>
<accession>Q7R8I8</accession>
<evidence type="ECO:0000313" key="2">
    <source>
        <dbReference type="Proteomes" id="UP000008553"/>
    </source>
</evidence>
<dbReference type="EMBL" id="AABL01002605">
    <property type="protein sequence ID" value="EAA19618.1"/>
    <property type="molecule type" value="Genomic_DNA"/>
</dbReference>
<organism evidence="1 2">
    <name type="scientific">Plasmodium yoelii yoelii</name>
    <dbReference type="NCBI Taxonomy" id="73239"/>
    <lineage>
        <taxon>Eukaryota</taxon>
        <taxon>Sar</taxon>
        <taxon>Alveolata</taxon>
        <taxon>Apicomplexa</taxon>
        <taxon>Aconoidasida</taxon>
        <taxon>Haemosporida</taxon>
        <taxon>Plasmodiidae</taxon>
        <taxon>Plasmodium</taxon>
        <taxon>Plasmodium (Vinckeia)</taxon>
    </lineage>
</organism>
<dbReference type="InParanoid" id="Q7R8I8"/>
<evidence type="ECO:0000313" key="1">
    <source>
        <dbReference type="EMBL" id="EAA19618.1"/>
    </source>
</evidence>
<keyword evidence="2" id="KW-1185">Reference proteome</keyword>
<dbReference type="Proteomes" id="UP000008553">
    <property type="component" value="Unassembled WGS sequence"/>
</dbReference>